<dbReference type="RefSeq" id="WP_039740329.1">
    <property type="nucleotide sequence ID" value="NZ_CP009788.1"/>
</dbReference>
<dbReference type="InterPro" id="IPR013097">
    <property type="entry name" value="Dabb"/>
</dbReference>
<dbReference type="PANTHER" id="PTHR37832">
    <property type="entry name" value="BLL2683 PROTEIN"/>
    <property type="match status" value="1"/>
</dbReference>
<evidence type="ECO:0000313" key="2">
    <source>
        <dbReference type="EMBL" id="AJE02449.1"/>
    </source>
</evidence>
<organism evidence="2 3">
    <name type="scientific">Geobacter pickeringii</name>
    <dbReference type="NCBI Taxonomy" id="345632"/>
    <lineage>
        <taxon>Bacteria</taxon>
        <taxon>Pseudomonadati</taxon>
        <taxon>Thermodesulfobacteriota</taxon>
        <taxon>Desulfuromonadia</taxon>
        <taxon>Geobacterales</taxon>
        <taxon>Geobacteraceae</taxon>
        <taxon>Geobacter</taxon>
    </lineage>
</organism>
<evidence type="ECO:0000313" key="3">
    <source>
        <dbReference type="Proteomes" id="UP000057609"/>
    </source>
</evidence>
<dbReference type="PANTHER" id="PTHR37832:SF1">
    <property type="entry name" value="STRESS-RESPONSE A_B BARREL DOMAIN-CONTAINING PROTEIN"/>
    <property type="match status" value="1"/>
</dbReference>
<dbReference type="KEGG" id="gpi:GPICK_02795"/>
<proteinExistence type="predicted"/>
<dbReference type="Gene3D" id="3.30.70.100">
    <property type="match status" value="1"/>
</dbReference>
<dbReference type="PROSITE" id="PS51502">
    <property type="entry name" value="S_R_A_B_BARREL"/>
    <property type="match status" value="1"/>
</dbReference>
<accession>A0A0B5BBR5</accession>
<name>A0A0B5BBR5_9BACT</name>
<feature type="domain" description="Stress-response A/B barrel" evidence="1">
    <location>
        <begin position="2"/>
        <end position="94"/>
    </location>
</feature>
<keyword evidence="3" id="KW-1185">Reference proteome</keyword>
<dbReference type="InterPro" id="IPR011008">
    <property type="entry name" value="Dimeric_a/b-barrel"/>
</dbReference>
<dbReference type="OrthoDB" id="9808130at2"/>
<dbReference type="Pfam" id="PF07876">
    <property type="entry name" value="Dabb"/>
    <property type="match status" value="1"/>
</dbReference>
<dbReference type="STRING" id="345632.GPICK_02795"/>
<dbReference type="Proteomes" id="UP000057609">
    <property type="component" value="Chromosome"/>
</dbReference>
<dbReference type="AlphaFoldDB" id="A0A0B5BBR5"/>
<dbReference type="SUPFAM" id="SSF54909">
    <property type="entry name" value="Dimeric alpha+beta barrel"/>
    <property type="match status" value="1"/>
</dbReference>
<sequence>MITHIVFFKLADPTAANIETTREKLESMRGKIDELRQLEVGVDVIRSERSYDLALVTRFDSMEALQAYQVHPYHAGEVIPHMKSVCSSVVAVDYAS</sequence>
<dbReference type="HOGENOM" id="CLU_080664_3_1_7"/>
<dbReference type="SMART" id="SM00886">
    <property type="entry name" value="Dabb"/>
    <property type="match status" value="1"/>
</dbReference>
<reference evidence="2 3" key="1">
    <citation type="journal article" date="2015" name="Genome Announc.">
        <title>Complete Genome of Geobacter pickeringii G13T, a Metal-Reducing Isolate from Sedimentary Kaolin Deposits.</title>
        <authorList>
            <person name="Badalamenti J.P."/>
            <person name="Bond D.R."/>
        </authorList>
    </citation>
    <scope>NUCLEOTIDE SEQUENCE [LARGE SCALE GENOMIC DNA]</scope>
    <source>
        <strain evidence="2 3">G13</strain>
    </source>
</reference>
<evidence type="ECO:0000259" key="1">
    <source>
        <dbReference type="PROSITE" id="PS51502"/>
    </source>
</evidence>
<dbReference type="EMBL" id="CP009788">
    <property type="protein sequence ID" value="AJE02449.1"/>
    <property type="molecule type" value="Genomic_DNA"/>
</dbReference>
<gene>
    <name evidence="2" type="ORF">GPICK_02795</name>
</gene>
<protein>
    <submittedName>
        <fullName evidence="2">Stress responsive protein</fullName>
    </submittedName>
</protein>